<sequence>MGTYIRITENGPSATADGHLEDTETVFWSNLECGLCLLAVNLPSLWAIVGKMSTPASQLVASIRSAISLRSLGSGSHRSSRSKTRRPAGDGIIPDGSDRYADDSRVRIHETVKGQNDEWHRLGAIDSRETGTDAPRVSDGVENYVQTARDHDSVV</sequence>
<accession>A0A8H3IBF3</accession>
<evidence type="ECO:0000313" key="3">
    <source>
        <dbReference type="Proteomes" id="UP000664534"/>
    </source>
</evidence>
<evidence type="ECO:0000256" key="1">
    <source>
        <dbReference type="SAM" id="MobiDB-lite"/>
    </source>
</evidence>
<feature type="region of interest" description="Disordered" evidence="1">
    <location>
        <begin position="71"/>
        <end position="100"/>
    </location>
</feature>
<keyword evidence="3" id="KW-1185">Reference proteome</keyword>
<reference evidence="2" key="1">
    <citation type="submission" date="2021-03" db="EMBL/GenBank/DDBJ databases">
        <authorList>
            <person name="Tagirdzhanova G."/>
        </authorList>
    </citation>
    <scope>NUCLEOTIDE SEQUENCE</scope>
</reference>
<dbReference type="AlphaFoldDB" id="A0A8H3IBF3"/>
<organism evidence="2 3">
    <name type="scientific">Imshaugia aleurites</name>
    <dbReference type="NCBI Taxonomy" id="172621"/>
    <lineage>
        <taxon>Eukaryota</taxon>
        <taxon>Fungi</taxon>
        <taxon>Dikarya</taxon>
        <taxon>Ascomycota</taxon>
        <taxon>Pezizomycotina</taxon>
        <taxon>Lecanoromycetes</taxon>
        <taxon>OSLEUM clade</taxon>
        <taxon>Lecanoromycetidae</taxon>
        <taxon>Lecanorales</taxon>
        <taxon>Lecanorineae</taxon>
        <taxon>Parmeliaceae</taxon>
        <taxon>Imshaugia</taxon>
    </lineage>
</organism>
<protein>
    <submittedName>
        <fullName evidence="2">Uncharacterized protein</fullName>
    </submittedName>
</protein>
<name>A0A8H3IBF3_9LECA</name>
<evidence type="ECO:0000313" key="2">
    <source>
        <dbReference type="EMBL" id="CAF9914560.1"/>
    </source>
</evidence>
<dbReference type="EMBL" id="CAJPDT010000013">
    <property type="protein sequence ID" value="CAF9914560.1"/>
    <property type="molecule type" value="Genomic_DNA"/>
</dbReference>
<dbReference type="OrthoDB" id="5405369at2759"/>
<proteinExistence type="predicted"/>
<gene>
    <name evidence="2" type="ORF">IMSHALPRED_001943</name>
</gene>
<comment type="caution">
    <text evidence="2">The sequence shown here is derived from an EMBL/GenBank/DDBJ whole genome shotgun (WGS) entry which is preliminary data.</text>
</comment>
<dbReference type="Proteomes" id="UP000664534">
    <property type="component" value="Unassembled WGS sequence"/>
</dbReference>